<sequence>MCRKINKKKLILLISILIILLSSISIKLFFNQKSNHKITEENNKKNEVIENKVKKESVTISFAGDVTMGNYKGASYYGSFDHEFENQGQEYSYFLKNVSDIFSKDDLTVLNLEGPLTTSDNAKIKKFAFKGNPSYVNILKSGDVEAVSIANNHSEDYNEEGMRQTKFILDENNIKYFGLGEKSIINVKGIKVGLLGYNGWPENYNKEFLDSMKNDIKNMKKDADIVLPYFHWGTERKYYPDKEQIDFAHFAIDNGADAVLGSHPHVMQGIEKYKGKYIAYSLSNFCFGGNKNPKDKDTFIYQQTFNFEDNKLVSIENPNIIPCSISSTNIKNNYQPTPVKGEEADRILNKLKEISNNLNS</sequence>
<accession>A0ABN1M4Z5</accession>
<proteinExistence type="inferred from homology"/>
<protein>
    <submittedName>
        <fullName evidence="3">CapA family protein</fullName>
    </submittedName>
</protein>
<gene>
    <name evidence="3" type="ORF">GCM10008917_17480</name>
</gene>
<dbReference type="SUPFAM" id="SSF56300">
    <property type="entry name" value="Metallo-dependent phosphatases"/>
    <property type="match status" value="1"/>
</dbReference>
<dbReference type="SMART" id="SM00854">
    <property type="entry name" value="PGA_cap"/>
    <property type="match status" value="1"/>
</dbReference>
<evidence type="ECO:0000313" key="4">
    <source>
        <dbReference type="Proteomes" id="UP001400965"/>
    </source>
</evidence>
<name>A0ABN1M4Z5_9FIRM</name>
<reference evidence="3 4" key="1">
    <citation type="journal article" date="2019" name="Int. J. Syst. Evol. Microbiol.">
        <title>The Global Catalogue of Microorganisms (GCM) 10K type strain sequencing project: providing services to taxonomists for standard genome sequencing and annotation.</title>
        <authorList>
            <consortium name="The Broad Institute Genomics Platform"/>
            <consortium name="The Broad Institute Genome Sequencing Center for Infectious Disease"/>
            <person name="Wu L."/>
            <person name="Ma J."/>
        </authorList>
    </citation>
    <scope>NUCLEOTIDE SEQUENCE [LARGE SCALE GENOMIC DNA]</scope>
    <source>
        <strain evidence="3 4">JCM 6486</strain>
    </source>
</reference>
<evidence type="ECO:0000313" key="3">
    <source>
        <dbReference type="EMBL" id="GAA0864350.1"/>
    </source>
</evidence>
<comment type="caution">
    <text evidence="3">The sequence shown here is derived from an EMBL/GenBank/DDBJ whole genome shotgun (WGS) entry which is preliminary data.</text>
</comment>
<dbReference type="Gene3D" id="3.60.21.10">
    <property type="match status" value="1"/>
</dbReference>
<dbReference type="InterPro" id="IPR019079">
    <property type="entry name" value="Capsule_synth_CapA"/>
</dbReference>
<dbReference type="InterPro" id="IPR029052">
    <property type="entry name" value="Metallo-depent_PP-like"/>
</dbReference>
<evidence type="ECO:0000256" key="1">
    <source>
        <dbReference type="ARBA" id="ARBA00005662"/>
    </source>
</evidence>
<feature type="domain" description="Capsule synthesis protein CapA" evidence="2">
    <location>
        <begin position="59"/>
        <end position="289"/>
    </location>
</feature>
<evidence type="ECO:0000259" key="2">
    <source>
        <dbReference type="SMART" id="SM00854"/>
    </source>
</evidence>
<comment type="similarity">
    <text evidence="1">Belongs to the CapA family.</text>
</comment>
<dbReference type="PANTHER" id="PTHR33393:SF13">
    <property type="entry name" value="PGA BIOSYNTHESIS PROTEIN CAPA"/>
    <property type="match status" value="1"/>
</dbReference>
<dbReference type="CDD" id="cd07381">
    <property type="entry name" value="MPP_CapA"/>
    <property type="match status" value="1"/>
</dbReference>
<dbReference type="Pfam" id="PF09587">
    <property type="entry name" value="PGA_cap"/>
    <property type="match status" value="1"/>
</dbReference>
<organism evidence="3 4">
    <name type="scientific">Paraclostridium tenue</name>
    <dbReference type="NCBI Taxonomy" id="1737"/>
    <lineage>
        <taxon>Bacteria</taxon>
        <taxon>Bacillati</taxon>
        <taxon>Bacillota</taxon>
        <taxon>Clostridia</taxon>
        <taxon>Peptostreptococcales</taxon>
        <taxon>Peptostreptococcaceae</taxon>
        <taxon>Paraclostridium</taxon>
    </lineage>
</organism>
<dbReference type="EMBL" id="BAAACP010000009">
    <property type="protein sequence ID" value="GAA0864350.1"/>
    <property type="molecule type" value="Genomic_DNA"/>
</dbReference>
<dbReference type="RefSeq" id="WP_346045015.1">
    <property type="nucleotide sequence ID" value="NZ_BAAACP010000009.1"/>
</dbReference>
<dbReference type="Proteomes" id="UP001400965">
    <property type="component" value="Unassembled WGS sequence"/>
</dbReference>
<dbReference type="InterPro" id="IPR052169">
    <property type="entry name" value="CW_Biosynth-Accessory"/>
</dbReference>
<dbReference type="PANTHER" id="PTHR33393">
    <property type="entry name" value="POLYGLUTAMINE SYNTHESIS ACCESSORY PROTEIN RV0574C-RELATED"/>
    <property type="match status" value="1"/>
</dbReference>
<keyword evidence="4" id="KW-1185">Reference proteome</keyword>